<dbReference type="RefSeq" id="WP_203688131.1">
    <property type="nucleotide sequence ID" value="NZ_BAAALC010000001.1"/>
</dbReference>
<keyword evidence="2" id="KW-1185">Reference proteome</keyword>
<gene>
    <name evidence="1" type="ORF">Cco03nite_03600</name>
</gene>
<sequence>MHDGAHVGSWGFVDRPDYRQRFDPAEATDSRYFNLLMQLECLLKDGEVFVDGKQRTVEAIICETFATMASGLGFALSRPETATTAGLVGQAWEFACDLGGDRLSDLVASEEADPFDVRAKWSGWVAKWRSHLGPVKVHDAKEQAEAEEEALAMDGASAR</sequence>
<dbReference type="Proteomes" id="UP000630887">
    <property type="component" value="Unassembled WGS sequence"/>
</dbReference>
<name>A0A8J3KYY6_9ACTN</name>
<dbReference type="AlphaFoldDB" id="A0A8J3KYY6"/>
<accession>A0A8J3KYY6</accession>
<organism evidence="1 2">
    <name type="scientific">Catellatospora coxensis</name>
    <dbReference type="NCBI Taxonomy" id="310354"/>
    <lineage>
        <taxon>Bacteria</taxon>
        <taxon>Bacillati</taxon>
        <taxon>Actinomycetota</taxon>
        <taxon>Actinomycetes</taxon>
        <taxon>Micromonosporales</taxon>
        <taxon>Micromonosporaceae</taxon>
        <taxon>Catellatospora</taxon>
    </lineage>
</organism>
<evidence type="ECO:0000313" key="1">
    <source>
        <dbReference type="EMBL" id="GIG03660.1"/>
    </source>
</evidence>
<evidence type="ECO:0000313" key="2">
    <source>
        <dbReference type="Proteomes" id="UP000630887"/>
    </source>
</evidence>
<comment type="caution">
    <text evidence="1">The sequence shown here is derived from an EMBL/GenBank/DDBJ whole genome shotgun (WGS) entry which is preliminary data.</text>
</comment>
<reference evidence="1 2" key="1">
    <citation type="submission" date="2021-01" db="EMBL/GenBank/DDBJ databases">
        <title>Whole genome shotgun sequence of Catellatospora coxensis NBRC 107359.</title>
        <authorList>
            <person name="Komaki H."/>
            <person name="Tamura T."/>
        </authorList>
    </citation>
    <scope>NUCLEOTIDE SEQUENCE [LARGE SCALE GENOMIC DNA]</scope>
    <source>
        <strain evidence="1 2">NBRC 107359</strain>
    </source>
</reference>
<proteinExistence type="predicted"/>
<dbReference type="EMBL" id="BONI01000002">
    <property type="protein sequence ID" value="GIG03660.1"/>
    <property type="molecule type" value="Genomic_DNA"/>
</dbReference>
<protein>
    <submittedName>
        <fullName evidence="1">Uncharacterized protein</fullName>
    </submittedName>
</protein>